<dbReference type="EMBL" id="JACXVP010000005">
    <property type="protein sequence ID" value="KAG5606552.1"/>
    <property type="molecule type" value="Genomic_DNA"/>
</dbReference>
<proteinExistence type="predicted"/>
<evidence type="ECO:0000313" key="1">
    <source>
        <dbReference type="EMBL" id="KAG5606552.1"/>
    </source>
</evidence>
<comment type="caution">
    <text evidence="1">The sequence shown here is derived from an EMBL/GenBank/DDBJ whole genome shotgun (WGS) entry which is preliminary data.</text>
</comment>
<reference evidence="1 2" key="1">
    <citation type="submission" date="2020-09" db="EMBL/GenBank/DDBJ databases">
        <title>De no assembly of potato wild relative species, Solanum commersonii.</title>
        <authorList>
            <person name="Cho K."/>
        </authorList>
    </citation>
    <scope>NUCLEOTIDE SEQUENCE [LARGE SCALE GENOMIC DNA]</scope>
    <source>
        <strain evidence="1">LZ3.2</strain>
        <tissue evidence="1">Leaf</tissue>
    </source>
</reference>
<dbReference type="Gene3D" id="3.40.50.2000">
    <property type="entry name" value="Glycogen Phosphorylase B"/>
    <property type="match status" value="1"/>
</dbReference>
<gene>
    <name evidence="1" type="ORF">H5410_028044</name>
</gene>
<keyword evidence="2" id="KW-1185">Reference proteome</keyword>
<dbReference type="OrthoDB" id="5835829at2759"/>
<name>A0A9J5Z3P4_SOLCO</name>
<organism evidence="1 2">
    <name type="scientific">Solanum commersonii</name>
    <name type="common">Commerson's wild potato</name>
    <name type="synonym">Commerson's nightshade</name>
    <dbReference type="NCBI Taxonomy" id="4109"/>
    <lineage>
        <taxon>Eukaryota</taxon>
        <taxon>Viridiplantae</taxon>
        <taxon>Streptophyta</taxon>
        <taxon>Embryophyta</taxon>
        <taxon>Tracheophyta</taxon>
        <taxon>Spermatophyta</taxon>
        <taxon>Magnoliopsida</taxon>
        <taxon>eudicotyledons</taxon>
        <taxon>Gunneridae</taxon>
        <taxon>Pentapetalae</taxon>
        <taxon>asterids</taxon>
        <taxon>lamiids</taxon>
        <taxon>Solanales</taxon>
        <taxon>Solanaceae</taxon>
        <taxon>Solanoideae</taxon>
        <taxon>Solaneae</taxon>
        <taxon>Solanum</taxon>
    </lineage>
</organism>
<dbReference type="AlphaFoldDB" id="A0A9J5Z3P4"/>
<evidence type="ECO:0000313" key="2">
    <source>
        <dbReference type="Proteomes" id="UP000824120"/>
    </source>
</evidence>
<accession>A0A9J5Z3P4</accession>
<dbReference type="SUPFAM" id="SSF53756">
    <property type="entry name" value="UDP-Glycosyltransferase/glycogen phosphorylase"/>
    <property type="match status" value="1"/>
</dbReference>
<protein>
    <submittedName>
        <fullName evidence="1">Uncharacterized protein</fullName>
    </submittedName>
</protein>
<sequence length="111" mass="13017">MSSIFQQLINLGIEVTLTMSPSAFSKIKNFQTSKFIFNLTQSNAKNGTPFSHVIYSNIKKWVDLVDKKINAPSTLFFIQPTTVFYVYYYRFKNYSHYFKNYNAKDKVIELT</sequence>
<dbReference type="Proteomes" id="UP000824120">
    <property type="component" value="Chromosome 5"/>
</dbReference>